<dbReference type="Pfam" id="PF20500">
    <property type="entry name" value="DNA-PKcs_N"/>
    <property type="match status" value="1"/>
</dbReference>
<feature type="domain" description="FAT" evidence="1">
    <location>
        <begin position="2549"/>
        <end position="3144"/>
    </location>
</feature>
<dbReference type="InterPro" id="IPR014009">
    <property type="entry name" value="PIK_FAT"/>
</dbReference>
<organism evidence="2 3">
    <name type="scientific">Rhynchophorus ferrugineus</name>
    <name type="common">Red palm weevil</name>
    <name type="synonym">Curculio ferrugineus</name>
    <dbReference type="NCBI Taxonomy" id="354439"/>
    <lineage>
        <taxon>Eukaryota</taxon>
        <taxon>Metazoa</taxon>
        <taxon>Ecdysozoa</taxon>
        <taxon>Arthropoda</taxon>
        <taxon>Hexapoda</taxon>
        <taxon>Insecta</taxon>
        <taxon>Pterygota</taxon>
        <taxon>Neoptera</taxon>
        <taxon>Endopterygota</taxon>
        <taxon>Coleoptera</taxon>
        <taxon>Polyphaga</taxon>
        <taxon>Cucujiformia</taxon>
        <taxon>Curculionidae</taxon>
        <taxon>Dryophthorinae</taxon>
        <taxon>Rhynchophorus</taxon>
    </lineage>
</organism>
<dbReference type="Proteomes" id="UP000625711">
    <property type="component" value="Unassembled WGS sequence"/>
</dbReference>
<keyword evidence="3" id="KW-1185">Reference proteome</keyword>
<dbReference type="GO" id="GO:0006303">
    <property type="term" value="P:double-strand break repair via nonhomologous end joining"/>
    <property type="evidence" value="ECO:0007669"/>
    <property type="project" value="InterPro"/>
</dbReference>
<dbReference type="GO" id="GO:0005634">
    <property type="term" value="C:nucleus"/>
    <property type="evidence" value="ECO:0007669"/>
    <property type="project" value="InterPro"/>
</dbReference>
<reference evidence="2" key="1">
    <citation type="submission" date="2020-08" db="EMBL/GenBank/DDBJ databases">
        <title>Genome sequencing and assembly of the red palm weevil Rhynchophorus ferrugineus.</title>
        <authorList>
            <person name="Dias G.B."/>
            <person name="Bergman C.M."/>
            <person name="Manee M."/>
        </authorList>
    </citation>
    <scope>NUCLEOTIDE SEQUENCE</scope>
    <source>
        <strain evidence="2">AA-2017</strain>
        <tissue evidence="2">Whole larva</tissue>
    </source>
</reference>
<dbReference type="OrthoDB" id="431717at2759"/>
<comment type="caution">
    <text evidence="2">The sequence shown here is derived from an EMBL/GenBank/DDBJ whole genome shotgun (WGS) entry which is preliminary data.</text>
</comment>
<dbReference type="InterPro" id="IPR046804">
    <property type="entry name" value="DNA-PKcs_N"/>
</dbReference>
<dbReference type="PANTHER" id="PTHR11139">
    <property type="entry name" value="ATAXIA TELANGIECTASIA MUTATED ATM -RELATED"/>
    <property type="match status" value="1"/>
</dbReference>
<dbReference type="SMART" id="SM01344">
    <property type="entry name" value="NUC194"/>
    <property type="match status" value="1"/>
</dbReference>
<dbReference type="InterPro" id="IPR016024">
    <property type="entry name" value="ARM-type_fold"/>
</dbReference>
<dbReference type="InterPro" id="IPR012582">
    <property type="entry name" value="DNAPKcs_CC3"/>
</dbReference>
<dbReference type="PANTHER" id="PTHR11139:SF68">
    <property type="entry name" value="DNA-DEPENDENT PROTEIN KINASE CATALYTIC SUBUNIT"/>
    <property type="match status" value="1"/>
</dbReference>
<accession>A0A834M564</accession>
<evidence type="ECO:0000259" key="1">
    <source>
        <dbReference type="PROSITE" id="PS51189"/>
    </source>
</evidence>
<proteinExistence type="predicted"/>
<dbReference type="InterPro" id="IPR045581">
    <property type="entry name" value="DNAPKcs_CC5"/>
</dbReference>
<dbReference type="InterPro" id="IPR046803">
    <property type="entry name" value="DNAPKcs_CC1-2"/>
</dbReference>
<dbReference type="Pfam" id="PF19704">
    <property type="entry name" value="DNAPKcs_CC5"/>
    <property type="match status" value="2"/>
</dbReference>
<dbReference type="GO" id="GO:0000723">
    <property type="term" value="P:telomere maintenance"/>
    <property type="evidence" value="ECO:0007669"/>
    <property type="project" value="TreeGrafter"/>
</dbReference>
<dbReference type="EMBL" id="JAACXV010014460">
    <property type="protein sequence ID" value="KAF7267165.1"/>
    <property type="molecule type" value="Genomic_DNA"/>
</dbReference>
<dbReference type="Pfam" id="PF08163">
    <property type="entry name" value="DNAPKcs_CC3"/>
    <property type="match status" value="1"/>
</dbReference>
<sequence>MDLEPHNIFSYLAEQRKNDNNHECLRILTSLNQNLITEQISSSVLDKYLLYMFSKKNGLFPFINSVLSKRQFEETVIQSIEIISVFINNFSDKLENYILDINENSVKILMSNTSAIIKVKTADIILLSLVKINKYIGNENAYQKIFRKIFQQCDTHIDTVKSKEYEILGAFAEYYHYIINDKRETINLQYFTSRITDQLSKRKQQVYLLVWSIIIKTLSNTKSLGAVRKANKAAMHFFGKHIKLFITYIIEESTWQNWHKRIYKDWFNLGVDDRKVAEYTLIQFFLCMSESLFEMKEDSCLPVLKHFVSWSEGLLMESIKNRKLGLQCLKYFSKPLYKHNYEEFKRIFLTIMQNFERNYIINESDNEATDILPDYIQCIASFIRFHNVTTMEFHCLQRAIINMIKNFHKVKPLYHFYVINSTMNSFLYLKSTTYFKDYVKQVIYHGVIWSCSHQHIVDSEFPEESNKIVTVKDYFPFWRGLLKSTPNMYNANFHEINYILICIVQELVNTLMVLTIKLNINMILTGTPYTQIETSYQLEQENDYAIFLNVIDLYEDILNHINPEMLRTCICNLIITITKKCLKFQFVSGFYKLLSLMLNIGNNLKLFTEEKEEIKNCREILMNFVPKLIRKMKQFKDELLISCLRVLVEIPATLIEPFLDECIGLFKTVFELGRSYIPLANLGLTALEQWQKVMPKEDFDDFAVNIVPYLDSYLRSVSLGHLTKADYKTKSRKTAQKLNKRKILLEIEPELLKFQRRILNFIGCQDMKVCQAFTSIDHNMDKKITSANYHLKLSLPYENHTLDIYLEPFAMRIIELSLHSSDRKIRLMACEVLQGIITIFLGKTVSIQDTLHSDLESLWKSICVALLQLACDVDETVKQIFQPLFYQLIHWYTSPSKRETKHSAVLIDVLMDGITHPRNASLRDFSGISFKEFVKWTIKQSKSKDLEKDPIYIKLLVKKIRYFSTLPDTMKKLGAALIFNNIYQEFQREPPLVSIFSIELLHIFLTSLSLIDDTSDEEEFIVPQIKKSILILQGIFEKSSHIFLKNSKRRIPSAIGKNGMNDVIKWIFEMTGSTSTIARRISMNLFIKLAPIYTSEDDLAQFVKSNFENALIIYEVLEDTNCITKWLQSFLRLLDGYLFIIKNSLLSVDLNNQKSIICNLIREFRLTNYEGKNNQKYLTLKSSCSLAILKLSVTLLEDPNMLNRCESFWNNDVWMIIINCMFETDHLNDVQNNTEYNNTLTKFLNVLSKTSNVSSDFIKKARDYVVERFSKEVVPNLKGPVSRKLRMLLKGLIMIQRSELDMYFKSESFSQGVADRIMNLYLEYKNDTVIFVWELSDSVVEYIKLLLEFGLSNINELQILFKHLLCNFTVSYSKSANNELFGVYMFKTFDNVLVHVVKHFNLFLESNRNVEQLTKLTIYVIDYVKDNNLQIDFPNFSKSILDGWVVFQRYFDEGAISLGLQFVMHFYRAFGDSLDINNYTLLNWAMKLTIDDSETQDRLTLYMDIFYTAASTHTDSEETTKLIRNLIKRIENEVESKENSPTKRIILDKMLAILPQIKNYIIFEYFINNCHDQDNSEQEMTSSLETFMYNNNVKHQSVLLITYQTIRNENNFNKKMFLTKEILYPILIYSNYADCMLFLNQHLGTALEENLVDYGNGILTLLLIEILFLKAPSNVLEDNQLIKEQFGVSNLTKQVLKLVLDAFRLTENTGDKIEQLRQYKCSAYKTFASIVANFNKASNFLNKLFIRQENNRDILWNAVIDTNIVYTFSVDFNSYPKNKKNLISFKQHIEKNEEENNILRYIESPMLFNSSLSEDVTKYDFTSTILRHNKNNVLNESNVQKGVVYLESTDLNKHELMATVCGLIEDIFNKGINKLPVENEHFVEFPNWMEGIRKLLLDPSTHKNVKLFWIKVIQNKNNIFKHFAAYFIKPLLQFLIDKVAGDDLNYYVTDVVTILVQWSKDVVLTEENAKLASMVLEMLMDMLVNERKDIYKNNLKLIDSLAKYWKSIIKFPHRAVLKRLYQTENQEIEIGLHLCLMFLVNELSPCEESEFANFWKKLYEILSLPNSAIFKICAEVIGLMLNHQKNNENIFQISNEITKTLLKYENDKYANALEGIVAHYPDILDNRHFVAIFNKLHNSNCTLQTTFLRIILKGAEFLQIYSDFRNESWCTLLKSQHDEVRLITLEIMLKTFSIIKEEDVFVDIIKTIIDSLFYANGVFRVRTFTLMMDIYKQVKRNDIKEICREALVQGLSDNSIEIRDRIWKFWEENENIFIPSNIVEKFIFLMEKFYIPKVEDQFLGNMGYYLLSSLKHEELDKPLFDNPLQDCKFEDYVLTTHWKLQHQSVVPMFAKTARSFSKSAALPSTSSTYNQIRVTQEKLSFIPTQNPAWDNYLYNVTSLNSGILKPNNEFLDSNQIQSTKEFQQKKIRFLKDKSKTADYFANKATTEKIQKHEKRYQSAKEREKQVTLYRSYRIGDLPDIQITLKSIITPLRMLILHDGEIAKVFISFIYKTILKQISNEGEDFVEKLFNCIKSIFHHSTHFNNTLFSTLLEILLFSKDRCRALLLEDYVVLLDAEPNGPKKGILADDEKMACWVKLAELYKDMQEWDMVKTIFVEKTNCNDLIQKALLFESEKKWRSARDSYMELLKTDLVPERQDFYFESCFKCLANLGEWETLPDAVKSTMPGDNDSVWDVLWTSNWYQQKILPWYIEAHIKTALFSENMSEEFLENINKSLEDSYQGDYLRNTFCEELCILWIINNEISYAQDISKSSLDNFLRDWQLINPLFENLRFNKILNLRQIVDIGRFLDTETKSFNNMDENNIMDLLNYWKRTQREYLPTVTMSESKLLYRKTFINFLLNKTNYFTNGDELRKTLESTKLFLDVSFMNAAIDEGNFWLAKKYAKKYSSNYSTNSDLMLIYGNICYLSSQLVSSDQIEYTVDKMLKALNQFKLTFESGHESLKSMLRFFDISLQLSGILRRNPELFQNIEQSLIKVFDEPVTLSVDLIAKEKLKNLVLTNCENSTSESEDILKEAYVRLAYFAQNEVDQKQDFTRYVLRAMRLGSKEGRQLFPCILLECQLENKLTQVFIEETKTIPTWMFLGWIPQILAIVDSNKVTAISEIILRIAKTYPQAIMYVYRLSKDNYKYTNCLKQNEVNDLIKKLDELLLCYPIVDTFLEALANVTSTSRLHHIYREIRKSNSIDEILNWKDRVLRERQKNPSESLKGDFLKIVKPFYDVLNKIDQSQNVTDIQKMLERLSLSHYNNRGGPLTNYSPWLADFSTTRVNMDLEIPGQYTGDKMPLAEHHIKISRFGDNVSI</sequence>
<dbReference type="Gene3D" id="1.25.10.10">
    <property type="entry name" value="Leucine-rich Repeat Variant"/>
    <property type="match status" value="1"/>
</dbReference>
<dbReference type="InterPro" id="IPR050517">
    <property type="entry name" value="DDR_Repair_Kinase"/>
</dbReference>
<dbReference type="InterPro" id="IPR011989">
    <property type="entry name" value="ARM-like"/>
</dbReference>
<dbReference type="GO" id="GO:0004674">
    <property type="term" value="F:protein serine/threonine kinase activity"/>
    <property type="evidence" value="ECO:0007669"/>
    <property type="project" value="TreeGrafter"/>
</dbReference>
<dbReference type="SUPFAM" id="SSF48371">
    <property type="entry name" value="ARM repeat"/>
    <property type="match status" value="2"/>
</dbReference>
<evidence type="ECO:0000313" key="2">
    <source>
        <dbReference type="EMBL" id="KAF7267165.1"/>
    </source>
</evidence>
<evidence type="ECO:0000313" key="3">
    <source>
        <dbReference type="Proteomes" id="UP000625711"/>
    </source>
</evidence>
<dbReference type="Pfam" id="PF20502">
    <property type="entry name" value="DNAPKcs_CC1-2"/>
    <property type="match status" value="1"/>
</dbReference>
<gene>
    <name evidence="2" type="ORF">GWI33_019585</name>
</gene>
<dbReference type="PROSITE" id="PS51189">
    <property type="entry name" value="FAT"/>
    <property type="match status" value="1"/>
</dbReference>
<protein>
    <recommendedName>
        <fullName evidence="1">FAT domain-containing protein</fullName>
    </recommendedName>
</protein>
<name>A0A834M564_RHYFE</name>